<feature type="domain" description="Chemokine interleukin-8-like" evidence="3">
    <location>
        <begin position="28"/>
        <end position="81"/>
    </location>
</feature>
<proteinExistence type="predicted"/>
<gene>
    <name evidence="4" type="ORF">AKAME5_000710300</name>
</gene>
<dbReference type="InterPro" id="IPR001811">
    <property type="entry name" value="Chemokine_IL8-like_dom"/>
</dbReference>
<evidence type="ECO:0000256" key="1">
    <source>
        <dbReference type="ARBA" id="ARBA00022514"/>
    </source>
</evidence>
<name>A0AAD3R3U2_LATJO</name>
<sequence>MWKLLSLLLTLGVVMLFSASEGFIHFPCCKGGHFKLKKEIQTCFNQTRRPDCNATAFLIITKTKELRCMNQTSQWLQKKIDKGLKCGPLFRISKRRFKVLNDGDNAAALTKRRRKEAIRNIFD</sequence>
<comment type="caution">
    <text evidence="4">The sequence shown here is derived from an EMBL/GenBank/DDBJ whole genome shotgun (WGS) entry which is preliminary data.</text>
</comment>
<protein>
    <recommendedName>
        <fullName evidence="3">Chemokine interleukin-8-like domain-containing protein</fullName>
    </recommendedName>
</protein>
<dbReference type="GO" id="GO:0008009">
    <property type="term" value="F:chemokine activity"/>
    <property type="evidence" value="ECO:0007669"/>
    <property type="project" value="InterPro"/>
</dbReference>
<dbReference type="InterPro" id="IPR036048">
    <property type="entry name" value="Interleukin_8-like_sf"/>
</dbReference>
<dbReference type="Gene3D" id="2.40.50.40">
    <property type="match status" value="1"/>
</dbReference>
<dbReference type="AlphaFoldDB" id="A0AAD3R3U2"/>
<feature type="chain" id="PRO_5042030285" description="Chemokine interleukin-8-like domain-containing protein" evidence="2">
    <location>
        <begin position="23"/>
        <end position="123"/>
    </location>
</feature>
<dbReference type="EMBL" id="BRZM01000020">
    <property type="protein sequence ID" value="GLD54498.1"/>
    <property type="molecule type" value="Genomic_DNA"/>
</dbReference>
<evidence type="ECO:0000259" key="3">
    <source>
        <dbReference type="Pfam" id="PF00048"/>
    </source>
</evidence>
<feature type="signal peptide" evidence="2">
    <location>
        <begin position="1"/>
        <end position="22"/>
    </location>
</feature>
<evidence type="ECO:0000256" key="2">
    <source>
        <dbReference type="SAM" id="SignalP"/>
    </source>
</evidence>
<dbReference type="GO" id="GO:0006955">
    <property type="term" value="P:immune response"/>
    <property type="evidence" value="ECO:0007669"/>
    <property type="project" value="InterPro"/>
</dbReference>
<evidence type="ECO:0000313" key="4">
    <source>
        <dbReference type="EMBL" id="GLD54498.1"/>
    </source>
</evidence>
<organism evidence="4 5">
    <name type="scientific">Lates japonicus</name>
    <name type="common">Japanese lates</name>
    <dbReference type="NCBI Taxonomy" id="270547"/>
    <lineage>
        <taxon>Eukaryota</taxon>
        <taxon>Metazoa</taxon>
        <taxon>Chordata</taxon>
        <taxon>Craniata</taxon>
        <taxon>Vertebrata</taxon>
        <taxon>Euteleostomi</taxon>
        <taxon>Actinopterygii</taxon>
        <taxon>Neopterygii</taxon>
        <taxon>Teleostei</taxon>
        <taxon>Neoteleostei</taxon>
        <taxon>Acanthomorphata</taxon>
        <taxon>Carangaria</taxon>
        <taxon>Carangaria incertae sedis</taxon>
        <taxon>Centropomidae</taxon>
        <taxon>Lates</taxon>
    </lineage>
</organism>
<dbReference type="Pfam" id="PF00048">
    <property type="entry name" value="IL8"/>
    <property type="match status" value="1"/>
</dbReference>
<keyword evidence="2" id="KW-0732">Signal</keyword>
<keyword evidence="5" id="KW-1185">Reference proteome</keyword>
<dbReference type="GO" id="GO:0005615">
    <property type="term" value="C:extracellular space"/>
    <property type="evidence" value="ECO:0007669"/>
    <property type="project" value="UniProtKB-KW"/>
</dbReference>
<reference evidence="4" key="1">
    <citation type="submission" date="2022-08" db="EMBL/GenBank/DDBJ databases">
        <title>Genome sequencing of akame (Lates japonicus).</title>
        <authorList>
            <person name="Hashiguchi Y."/>
            <person name="Takahashi H."/>
        </authorList>
    </citation>
    <scope>NUCLEOTIDE SEQUENCE</scope>
    <source>
        <strain evidence="4">Kochi</strain>
    </source>
</reference>
<accession>A0AAD3R3U2</accession>
<dbReference type="Proteomes" id="UP001279410">
    <property type="component" value="Unassembled WGS sequence"/>
</dbReference>
<dbReference type="SUPFAM" id="SSF54117">
    <property type="entry name" value="Interleukin 8-like chemokines"/>
    <property type="match status" value="1"/>
</dbReference>
<keyword evidence="1" id="KW-0202">Cytokine</keyword>
<evidence type="ECO:0000313" key="5">
    <source>
        <dbReference type="Proteomes" id="UP001279410"/>
    </source>
</evidence>